<keyword evidence="3" id="KW-1185">Reference proteome</keyword>
<evidence type="ECO:0000256" key="1">
    <source>
        <dbReference type="SAM" id="SignalP"/>
    </source>
</evidence>
<sequence length="176" mass="17523">MHRGRITVCGLALVAALGLAGCGGGGADSGGGARSQAPAAAMDTSTVRTSNSPLGTVLVDGSGRTLYLFTADGKNTNSMDCDAACLKLWPPMEGKPKAGDGVDAGLIGTTRGGGRSQVTYAGHPLYYYADDQTAGDVKGQGVDGVWFVLDAQGAAIRTAAPTTSATEDGGNGGYGY</sequence>
<dbReference type="PANTHER" id="PTHR39335">
    <property type="entry name" value="BLL4220 PROTEIN"/>
    <property type="match status" value="1"/>
</dbReference>
<gene>
    <name evidence="2" type="ORF">VXC91_26535</name>
</gene>
<dbReference type="RefSeq" id="WP_329509857.1">
    <property type="nucleotide sequence ID" value="NZ_BAAAYZ010000056.1"/>
</dbReference>
<feature type="signal peptide" evidence="1">
    <location>
        <begin position="1"/>
        <end position="20"/>
    </location>
</feature>
<dbReference type="Proteomes" id="UP001333996">
    <property type="component" value="Unassembled WGS sequence"/>
</dbReference>
<comment type="caution">
    <text evidence="2">The sequence shown here is derived from an EMBL/GenBank/DDBJ whole genome shotgun (WGS) entry which is preliminary data.</text>
</comment>
<keyword evidence="1" id="KW-0732">Signal</keyword>
<dbReference type="PROSITE" id="PS51257">
    <property type="entry name" value="PROKAR_LIPOPROTEIN"/>
    <property type="match status" value="1"/>
</dbReference>
<organism evidence="2 3">
    <name type="scientific">Streptomyces chiangmaiensis</name>
    <dbReference type="NCBI Taxonomy" id="766497"/>
    <lineage>
        <taxon>Bacteria</taxon>
        <taxon>Bacillati</taxon>
        <taxon>Actinomycetota</taxon>
        <taxon>Actinomycetes</taxon>
        <taxon>Kitasatosporales</taxon>
        <taxon>Streptomycetaceae</taxon>
        <taxon>Streptomyces</taxon>
    </lineage>
</organism>
<evidence type="ECO:0000313" key="2">
    <source>
        <dbReference type="EMBL" id="MED7825446.1"/>
    </source>
</evidence>
<dbReference type="InterPro" id="IPR005297">
    <property type="entry name" value="Lipoprotein_repeat"/>
</dbReference>
<accession>A0ABU7FMU9</accession>
<reference evidence="2" key="1">
    <citation type="submission" date="2024-01" db="EMBL/GenBank/DDBJ databases">
        <title>First draft genome sequence data of TA4-1, the type strain of Gram-positive actinobacterium Streptomyces chiangmaiensis.</title>
        <authorList>
            <person name="Yasawong M."/>
            <person name="Nantapong N."/>
        </authorList>
    </citation>
    <scope>NUCLEOTIDE SEQUENCE</scope>
    <source>
        <strain evidence="2">TA4-1</strain>
    </source>
</reference>
<feature type="chain" id="PRO_5047416818" description="Lipoprotein" evidence="1">
    <location>
        <begin position="21"/>
        <end position="176"/>
    </location>
</feature>
<dbReference type="PANTHER" id="PTHR39335:SF1">
    <property type="entry name" value="BLL4220 PROTEIN"/>
    <property type="match status" value="1"/>
</dbReference>
<evidence type="ECO:0000313" key="3">
    <source>
        <dbReference type="Proteomes" id="UP001333996"/>
    </source>
</evidence>
<proteinExistence type="predicted"/>
<name>A0ABU7FMU9_9ACTN</name>
<dbReference type="EMBL" id="JAYWVC010000109">
    <property type="protein sequence ID" value="MED7825446.1"/>
    <property type="molecule type" value="Genomic_DNA"/>
</dbReference>
<protein>
    <recommendedName>
        <fullName evidence="4">Lipoprotein</fullName>
    </recommendedName>
</protein>
<evidence type="ECO:0008006" key="4">
    <source>
        <dbReference type="Google" id="ProtNLM"/>
    </source>
</evidence>
<dbReference type="Pfam" id="PF03640">
    <property type="entry name" value="Lipoprotein_15"/>
    <property type="match status" value="2"/>
</dbReference>